<proteinExistence type="predicted"/>
<evidence type="ECO:0000313" key="2">
    <source>
        <dbReference type="Proteomes" id="UP001206788"/>
    </source>
</evidence>
<gene>
    <name evidence="1" type="ORF">NY014_00600</name>
</gene>
<dbReference type="CDD" id="cd02440">
    <property type="entry name" value="AdoMet_MTases"/>
    <property type="match status" value="1"/>
</dbReference>
<dbReference type="RefSeq" id="WP_259412587.1">
    <property type="nucleotide sequence ID" value="NZ_JANWGH010000001.1"/>
</dbReference>
<evidence type="ECO:0000313" key="1">
    <source>
        <dbReference type="EMBL" id="MCS5488904.1"/>
    </source>
</evidence>
<keyword evidence="2" id="KW-1185">Reference proteome</keyword>
<dbReference type="Proteomes" id="UP001206788">
    <property type="component" value="Unassembled WGS sequence"/>
</dbReference>
<dbReference type="GO" id="GO:0008168">
    <property type="term" value="F:methyltransferase activity"/>
    <property type="evidence" value="ECO:0007669"/>
    <property type="project" value="UniProtKB-KW"/>
</dbReference>
<reference evidence="1 2" key="1">
    <citation type="submission" date="2022-08" db="EMBL/GenBank/DDBJ databases">
        <title>Algoriphagus sp. CAU 1643 isolated from mud.</title>
        <authorList>
            <person name="Kim W."/>
        </authorList>
    </citation>
    <scope>NUCLEOTIDE SEQUENCE [LARGE SCALE GENOMIC DNA]</scope>
    <source>
        <strain evidence="1 2">CAU 1643</strain>
    </source>
</reference>
<accession>A0ABT2G0V8</accession>
<sequence length="352" mass="40870">MKSLRKHLQDFGFKTELSWSVDPTGKKEEKFHKALKQLLGPLRYDEYLILQESFAGPEDEEKMMKFIEGDESLFKLLLSAQIDISEGIFQEILSIVKELRIQPNRILELGGANGWACNYLMNHVFDQSQEVVVVDNFPNWKSVNPEIEIVSSDYFSFHSEKKFDFIFSILGYSTNNYTAFLEKAISLLSEDGYLILGLRISGEKKYQEALEAIYGSGCYVELLGCKRLKVGNEMFPILTIRKGDTSLSNNEMLFAIRKGYYNLEAPKRIIGFEAHFLLESMGSGKLLNEERRDWEDGTWLAMRYRDYNGVIFRLVENFANDLVIEFPIQEQMDLEQFLFEIQLQPDYFSRSL</sequence>
<dbReference type="InterPro" id="IPR029063">
    <property type="entry name" value="SAM-dependent_MTases_sf"/>
</dbReference>
<protein>
    <submittedName>
        <fullName evidence="1">Class I SAM-dependent methyltransferase</fullName>
    </submittedName>
</protein>
<comment type="caution">
    <text evidence="1">The sequence shown here is derived from an EMBL/GenBank/DDBJ whole genome shotgun (WGS) entry which is preliminary data.</text>
</comment>
<keyword evidence="1" id="KW-0489">Methyltransferase</keyword>
<dbReference type="GO" id="GO:0032259">
    <property type="term" value="P:methylation"/>
    <property type="evidence" value="ECO:0007669"/>
    <property type="project" value="UniProtKB-KW"/>
</dbReference>
<keyword evidence="1" id="KW-0808">Transferase</keyword>
<dbReference type="EMBL" id="JANWGH010000001">
    <property type="protein sequence ID" value="MCS5488904.1"/>
    <property type="molecule type" value="Genomic_DNA"/>
</dbReference>
<organism evidence="1 2">
    <name type="scientific">Algoriphagus limi</name>
    <dbReference type="NCBI Taxonomy" id="2975273"/>
    <lineage>
        <taxon>Bacteria</taxon>
        <taxon>Pseudomonadati</taxon>
        <taxon>Bacteroidota</taxon>
        <taxon>Cytophagia</taxon>
        <taxon>Cytophagales</taxon>
        <taxon>Cyclobacteriaceae</taxon>
        <taxon>Algoriphagus</taxon>
    </lineage>
</organism>
<dbReference type="Gene3D" id="3.40.50.150">
    <property type="entry name" value="Vaccinia Virus protein VP39"/>
    <property type="match status" value="1"/>
</dbReference>
<dbReference type="Pfam" id="PF13489">
    <property type="entry name" value="Methyltransf_23"/>
    <property type="match status" value="1"/>
</dbReference>
<dbReference type="SUPFAM" id="SSF53335">
    <property type="entry name" value="S-adenosyl-L-methionine-dependent methyltransferases"/>
    <property type="match status" value="1"/>
</dbReference>
<name>A0ABT2G0V8_9BACT</name>